<protein>
    <submittedName>
        <fullName evidence="1">HopJ type III effector protein</fullName>
    </submittedName>
</protein>
<evidence type="ECO:0000313" key="1">
    <source>
        <dbReference type="EMBL" id="OIR19726.1"/>
    </source>
</evidence>
<dbReference type="Pfam" id="PF08888">
    <property type="entry name" value="HopJ"/>
    <property type="match status" value="1"/>
</dbReference>
<dbReference type="EMBL" id="MLJW01000001">
    <property type="protein sequence ID" value="OIR19726.1"/>
    <property type="molecule type" value="Genomic_DNA"/>
</dbReference>
<dbReference type="InterPro" id="IPR038604">
    <property type="entry name" value="HopJ_sf"/>
</dbReference>
<comment type="caution">
    <text evidence="1">The sequence shown here is derived from an EMBL/GenBank/DDBJ whole genome shotgun (WGS) entry which is preliminary data.</text>
</comment>
<sequence length="116" mass="12910">MELETFLQRLGTVPESVTFDETMAVIDAHYSISPTAFRNGLLNNAAGQNNGSCKLFSFARLHGLSQQQTLHCFGKYYRDDVCMHPDGSDHQNIRNFIQTGWAGIEFSGDALSPKQP</sequence>
<reference evidence="1" key="1">
    <citation type="submission" date="2016-10" db="EMBL/GenBank/DDBJ databases">
        <title>Sequence of Gallionella enrichment culture.</title>
        <authorList>
            <person name="Poehlein A."/>
            <person name="Muehling M."/>
            <person name="Daniel R."/>
        </authorList>
    </citation>
    <scope>NUCLEOTIDE SEQUENCE</scope>
</reference>
<dbReference type="InterPro" id="IPR014984">
    <property type="entry name" value="HopJ"/>
</dbReference>
<accession>A0A1J5U630</accession>
<proteinExistence type="predicted"/>
<gene>
    <name evidence="1" type="ORF">GALL_06090</name>
</gene>
<dbReference type="AlphaFoldDB" id="A0A1J5U630"/>
<dbReference type="Gene3D" id="3.20.160.10">
    <property type="entry name" value="vpa0580 domain like"/>
    <property type="match status" value="1"/>
</dbReference>
<organism evidence="1">
    <name type="scientific">mine drainage metagenome</name>
    <dbReference type="NCBI Taxonomy" id="410659"/>
    <lineage>
        <taxon>unclassified sequences</taxon>
        <taxon>metagenomes</taxon>
        <taxon>ecological metagenomes</taxon>
    </lineage>
</organism>
<name>A0A1J5U630_9ZZZZ</name>